<dbReference type="InterPro" id="IPR020843">
    <property type="entry name" value="ER"/>
</dbReference>
<dbReference type="Gene3D" id="3.90.180.10">
    <property type="entry name" value="Medium-chain alcohol dehydrogenases, catalytic domain"/>
    <property type="match status" value="1"/>
</dbReference>
<dbReference type="InterPro" id="IPR020807">
    <property type="entry name" value="PKS_DH"/>
</dbReference>
<dbReference type="InterPro" id="IPR013968">
    <property type="entry name" value="PKS_KR"/>
</dbReference>
<dbReference type="FunFam" id="3.40.50.720:FF:000209">
    <property type="entry name" value="Polyketide synthase Pks12"/>
    <property type="match status" value="1"/>
</dbReference>
<dbReference type="InterPro" id="IPR014043">
    <property type="entry name" value="Acyl_transferase_dom"/>
</dbReference>
<dbReference type="SMART" id="SM00822">
    <property type="entry name" value="PKS_KR"/>
    <property type="match status" value="1"/>
</dbReference>
<dbReference type="InterPro" id="IPR049552">
    <property type="entry name" value="PKS_DH_N"/>
</dbReference>
<feature type="domain" description="Ketosynthase family 3 (KS3)" evidence="12">
    <location>
        <begin position="34"/>
        <end position="458"/>
    </location>
</feature>
<dbReference type="KEGG" id="vga:BSQ33_19160"/>
<dbReference type="FunFam" id="3.40.47.10:FF:000019">
    <property type="entry name" value="Polyketide synthase type I"/>
    <property type="match status" value="1"/>
</dbReference>
<dbReference type="SUPFAM" id="SSF51735">
    <property type="entry name" value="NAD(P)-binding Rossmann-fold domains"/>
    <property type="match status" value="3"/>
</dbReference>
<dbReference type="Pfam" id="PF08240">
    <property type="entry name" value="ADH_N"/>
    <property type="match status" value="1"/>
</dbReference>
<dbReference type="InterPro" id="IPR016035">
    <property type="entry name" value="Acyl_Trfase/lysoPLipase"/>
</dbReference>
<evidence type="ECO:0000256" key="10">
    <source>
        <dbReference type="PROSITE-ProRule" id="PRU01363"/>
    </source>
</evidence>
<keyword evidence="8" id="KW-0012">Acyltransferase</keyword>
<dbReference type="GO" id="GO:0004315">
    <property type="term" value="F:3-oxoacyl-[acyl-carrier-protein] synthase activity"/>
    <property type="evidence" value="ECO:0007669"/>
    <property type="project" value="InterPro"/>
</dbReference>
<dbReference type="SMART" id="SM00825">
    <property type="entry name" value="PKS_KS"/>
    <property type="match status" value="1"/>
</dbReference>
<dbReference type="InterPro" id="IPR014030">
    <property type="entry name" value="Ketoacyl_synth_N"/>
</dbReference>
<dbReference type="InterPro" id="IPR020806">
    <property type="entry name" value="PKS_PP-bd"/>
</dbReference>
<dbReference type="InterPro" id="IPR036736">
    <property type="entry name" value="ACP-like_sf"/>
</dbReference>
<dbReference type="SUPFAM" id="SSF55048">
    <property type="entry name" value="Probable ACP-binding domain of malonyl-CoA ACP transacylase"/>
    <property type="match status" value="1"/>
</dbReference>
<dbReference type="Pfam" id="PF22621">
    <property type="entry name" value="CurL-like_PKS_C"/>
    <property type="match status" value="1"/>
</dbReference>
<keyword evidence="7" id="KW-0511">Multifunctional enzyme</keyword>
<dbReference type="InterPro" id="IPR029063">
    <property type="entry name" value="SAM-dependent_MTases_sf"/>
</dbReference>
<dbReference type="SMART" id="SM00826">
    <property type="entry name" value="PKS_DH"/>
    <property type="match status" value="1"/>
</dbReference>
<dbReference type="Gene3D" id="3.40.50.720">
    <property type="entry name" value="NAD(P)-binding Rossmann-like Domain"/>
    <property type="match status" value="3"/>
</dbReference>
<evidence type="ECO:0000256" key="9">
    <source>
        <dbReference type="ARBA" id="ARBA00054155"/>
    </source>
</evidence>
<dbReference type="FunFam" id="3.40.366.10:FF:000002">
    <property type="entry name" value="Probable polyketide synthase 2"/>
    <property type="match status" value="1"/>
</dbReference>
<organism evidence="14 15">
    <name type="scientific">Vibrio gazogenes</name>
    <dbReference type="NCBI Taxonomy" id="687"/>
    <lineage>
        <taxon>Bacteria</taxon>
        <taxon>Pseudomonadati</taxon>
        <taxon>Pseudomonadota</taxon>
        <taxon>Gammaproteobacteria</taxon>
        <taxon>Vibrionales</taxon>
        <taxon>Vibrionaceae</taxon>
        <taxon>Vibrio</taxon>
    </lineage>
</organism>
<dbReference type="PROSITE" id="PS00606">
    <property type="entry name" value="KS3_1"/>
    <property type="match status" value="1"/>
</dbReference>
<dbReference type="Pfam" id="PF08242">
    <property type="entry name" value="Methyltransf_12"/>
    <property type="match status" value="1"/>
</dbReference>
<dbReference type="SMART" id="SM00829">
    <property type="entry name" value="PKS_ER"/>
    <property type="match status" value="1"/>
</dbReference>
<dbReference type="Pfam" id="PF13602">
    <property type="entry name" value="ADH_zinc_N_2"/>
    <property type="match status" value="1"/>
</dbReference>
<accession>A0A1Z2SL64</accession>
<keyword evidence="3" id="KW-0596">Phosphopantetheine</keyword>
<dbReference type="GO" id="GO:0016491">
    <property type="term" value="F:oxidoreductase activity"/>
    <property type="evidence" value="ECO:0007669"/>
    <property type="project" value="InterPro"/>
</dbReference>
<dbReference type="SMART" id="SM01294">
    <property type="entry name" value="PKS_PP_betabranch"/>
    <property type="match status" value="1"/>
</dbReference>
<dbReference type="GO" id="GO:0031177">
    <property type="term" value="F:phosphopantetheine binding"/>
    <property type="evidence" value="ECO:0007669"/>
    <property type="project" value="InterPro"/>
</dbReference>
<dbReference type="InterPro" id="IPR049900">
    <property type="entry name" value="PKS_mFAS_DH"/>
</dbReference>
<dbReference type="Proteomes" id="UP000196708">
    <property type="component" value="Chromosome 2"/>
</dbReference>
<dbReference type="InterPro" id="IPR057326">
    <property type="entry name" value="KR_dom"/>
</dbReference>
<dbReference type="Gene3D" id="3.40.47.10">
    <property type="match status" value="1"/>
</dbReference>
<dbReference type="InterPro" id="IPR001227">
    <property type="entry name" value="Ac_transferase_dom_sf"/>
</dbReference>
<comment type="similarity">
    <text evidence="2">Belongs to the short-chain dehydrogenases/reductases (SDR) family.</text>
</comment>
<dbReference type="SUPFAM" id="SSF50129">
    <property type="entry name" value="GroES-like"/>
    <property type="match status" value="1"/>
</dbReference>
<keyword evidence="4" id="KW-0597">Phosphoprotein</keyword>
<dbReference type="Gene3D" id="1.10.1200.10">
    <property type="entry name" value="ACP-like"/>
    <property type="match status" value="1"/>
</dbReference>
<dbReference type="Pfam" id="PF02801">
    <property type="entry name" value="Ketoacyl-synt_C"/>
    <property type="match status" value="1"/>
</dbReference>
<protein>
    <submittedName>
        <fullName evidence="14">Uncharacterized protein</fullName>
    </submittedName>
</protein>
<evidence type="ECO:0000313" key="15">
    <source>
        <dbReference type="Proteomes" id="UP000196708"/>
    </source>
</evidence>
<dbReference type="Pfam" id="PF00550">
    <property type="entry name" value="PP-binding"/>
    <property type="match status" value="1"/>
</dbReference>
<dbReference type="PROSITE" id="PS50075">
    <property type="entry name" value="CARRIER"/>
    <property type="match status" value="1"/>
</dbReference>
<gene>
    <name evidence="14" type="ORF">BSQ33_19160</name>
</gene>
<dbReference type="Pfam" id="PF08659">
    <property type="entry name" value="KR"/>
    <property type="match status" value="1"/>
</dbReference>
<feature type="active site" description="Proton donor; for dehydratase activity" evidence="10">
    <location>
        <position position="1131"/>
    </location>
</feature>
<dbReference type="Pfam" id="PF14765">
    <property type="entry name" value="PS-DH"/>
    <property type="match status" value="1"/>
</dbReference>
<dbReference type="PROSITE" id="PS52019">
    <property type="entry name" value="PKS_MFAS_DH"/>
    <property type="match status" value="1"/>
</dbReference>
<dbReference type="SUPFAM" id="SSF47336">
    <property type="entry name" value="ACP-like"/>
    <property type="match status" value="1"/>
</dbReference>
<dbReference type="Gene3D" id="3.40.366.10">
    <property type="entry name" value="Malonyl-Coenzyme A Acyl Carrier Protein, domain 2"/>
    <property type="match status" value="1"/>
</dbReference>
<feature type="domain" description="Carrier" evidence="11">
    <location>
        <begin position="2460"/>
        <end position="2535"/>
    </location>
</feature>
<dbReference type="InterPro" id="IPR011032">
    <property type="entry name" value="GroES-like_sf"/>
</dbReference>
<dbReference type="Pfam" id="PF00698">
    <property type="entry name" value="Acyl_transf_1"/>
    <property type="match status" value="1"/>
</dbReference>
<feature type="active site" description="Proton acceptor; for dehydratase activity" evidence="10">
    <location>
        <position position="965"/>
    </location>
</feature>
<comment type="function">
    <text evidence="9">Involved in production of the polyketide antibiotic thailandamide.</text>
</comment>
<evidence type="ECO:0000313" key="14">
    <source>
        <dbReference type="EMBL" id="ASA57847.1"/>
    </source>
</evidence>
<name>A0A1Z2SL64_VIBGA</name>
<evidence type="ECO:0000256" key="3">
    <source>
        <dbReference type="ARBA" id="ARBA00022450"/>
    </source>
</evidence>
<dbReference type="InterPro" id="IPR016039">
    <property type="entry name" value="Thiolase-like"/>
</dbReference>
<evidence type="ECO:0000259" key="12">
    <source>
        <dbReference type="PROSITE" id="PS52004"/>
    </source>
</evidence>
<keyword evidence="6" id="KW-0521">NADP</keyword>
<dbReference type="CDD" id="cd05195">
    <property type="entry name" value="enoyl_red"/>
    <property type="match status" value="1"/>
</dbReference>
<dbReference type="SMART" id="SM00827">
    <property type="entry name" value="PKS_AT"/>
    <property type="match status" value="1"/>
</dbReference>
<dbReference type="RefSeq" id="WP_088134949.1">
    <property type="nucleotide sequence ID" value="NZ_CP018836.1"/>
</dbReference>
<evidence type="ECO:0000256" key="8">
    <source>
        <dbReference type="ARBA" id="ARBA00023315"/>
    </source>
</evidence>
<feature type="domain" description="PKS/mFAS DH" evidence="13">
    <location>
        <begin position="932"/>
        <end position="1214"/>
    </location>
</feature>
<dbReference type="Gene3D" id="3.10.129.110">
    <property type="entry name" value="Polyketide synthase dehydratase"/>
    <property type="match status" value="1"/>
</dbReference>
<keyword evidence="5" id="KW-0808">Transferase</keyword>
<evidence type="ECO:0000256" key="5">
    <source>
        <dbReference type="ARBA" id="ARBA00022679"/>
    </source>
</evidence>
<dbReference type="CDD" id="cd08955">
    <property type="entry name" value="KR_2_FAS_SDR_x"/>
    <property type="match status" value="1"/>
</dbReference>
<dbReference type="GO" id="GO:0004312">
    <property type="term" value="F:fatty acid synthase activity"/>
    <property type="evidence" value="ECO:0007669"/>
    <property type="project" value="TreeGrafter"/>
</dbReference>
<dbReference type="OrthoDB" id="9778690at2"/>
<dbReference type="SUPFAM" id="SSF53335">
    <property type="entry name" value="S-adenosyl-L-methionine-dependent methyltransferases"/>
    <property type="match status" value="1"/>
</dbReference>
<dbReference type="PANTHER" id="PTHR43775">
    <property type="entry name" value="FATTY ACID SYNTHASE"/>
    <property type="match status" value="1"/>
</dbReference>
<dbReference type="InterPro" id="IPR013217">
    <property type="entry name" value="Methyltransf_12"/>
</dbReference>
<sequence>MRDNSQNDRQRLLKALTALEKMEGKLKSLTTAQNEPIAIVAVDCRFPGSVNDPDAYWQMLLSGEDAIDDIPEGRWSEEILESLSQDVSMIRQGGFIGQIDQFDAAFFGISPREAIDMDPRQRLLLETTWSALERGNLSPERLMGSNTGVFIGYSGAEYINEQNRIAPERVNGYMGTGSAPSVAAGRISYILGLKGPSSVVDTACSSSLVAVHMACESLRRNECQQAIVGAANLIVSPQTSIMFARSGMLSEDSRCKPFDDSANGYVRGEGCAVVVLKRLSKAIADGNDILAVIKGSAVNHDGTSSGLTVPNVHAQEEVIRQALKNAGVTPDDIDYIEAHGTGTSLGDPIEIGALTSIFHQPEVRNCPLWIGSVKSNIGHLEVCAGMASLIKVVLALKNRRIPAHLHFHRPNTHIDWEDTSVRVVQEEMSWPESGKSLPCAGVSAFGFSGTNVHMVISGAPGYDSSQNVKEKPPREQILTLSAKSGQALSDLVQRYIDFLKPSNPGREYPLEHICYSANVGRTHFRHRLALHGHTHDSLYRQLQDLQKEFLAQETAPFSGNKDIVFLFTGQGSQYIGMGKELYNTIPYFRQIVDQCDEILQPILGCSILSVLWDESQSERIHQTQYTQPALFVLEYALTKLWQSWGIQPSAVVGHSVGEYAAACIAGVFSLNDALLLIAMRGKLMSELPGEGAMAAVMAPAADLVDIINPFAESLSIAACNTPAQTVLSGSEDAMQQVLDMLKQQDISAHPLEVSHAFHSPLMRPILDEFRIVAERVTYHRPTLKIISNVSGHLADERLMSPEYWVEHVTAPVRFMESITNLQSQLRGEVRYLEVGPKPVLIKMVQQCLKQQQLYVLASIQPEIPETELMMTNLGRLYTDGASVLWQDFYQDFALQFCSLPTYAFQHQRFWFDRLTQEERPRKEYTYSSVATHSGTHPLSGKLLQSPVPIFALELSRMKDVFWNEHRVYDQVVIPGAAFLETGLAIAKAQFPDKVFVLEDMKIQTMLSFSAQEADTLHLQTVLQPEQKRTRFSIYSRQQDASECTWTEHASGFFQVTEPSVELSGFPEWIENAPVVDGKTLYHVQDSGVFYGPAFQSVSSLHFSGTGSVATRLEVTDAIDTSAWIFHPTLLDGCFQTVGALMKQQEMLDGLYIPVKIGRFYMHQPVGDSVWCVVEQVTDNREIKVADLVFYDAEKRQVGYLESLQLHRIETPHLQEQSEISASGDFSDDWLYSIFWQQKNLYTQQGQIGLSVALKDVDFQRCTFSESNHDLELISQVFDQLSLVYVKQAFEVLGWSWKVGDVFSTGQLATYFAVHPNHIRLLNRMLEILSEAELIESEGEEWRVCQLLEQLDLKSDIADVADMLLAHFPETVSALRLLKRCGEKLADVITDRTDPIQLLFPGGDLSDTTAVYENMPEAQLMNRQMKSCLQSLIKSRPTYRGLRILEIGGGTGGTTSSLLKELDDVVCEYTFTDISPSFTAKAKVRFSDYDFVKYQVLDIESSPQSQGFQPGDYDIVIAANVLHATQNMTKTMTHVKSLLAPGGVCLILEGTVRQRWLDLTFGMTTGWWSFQDDTLRPDYPLMSASQWQLLSEAVSLESFTLIQPKAKTSQAVILAQSPAVSEYSDHYLFLAEEHCAQSYHDVMNHYGLNCTVVVRGDEYCKINAYSYMIREDEATDYIRLLQDITHEHSCEQGAQTQILYAWETGISQDLAENHPLAAVGQQDCRSLLYLIQAITSAQLPASLTLATQGAQPVAGFDCPNVAQSSLWGMAKVIAMEHPELHCRRIDLDPQGDNRSNLLYLIDEFLNDYDDEQVALRDGSRYVARMAPYYHEKKLIADGDNCQLMISEPGNLSTMQYAVSHRRKPTAGEVEIEVKASGLNFMDVLDALGLYPDPRPGGLGGECAGVVVSVGENVEGIQVGDEVMAMAPGAFGRFVYTNAHLVMPIPTAMTFEAAATVPVAFLTAIYALRHVAQIQPGQRVLIHAAAGGVGMAAIQVVQACGGEVFATASPEKWPVLESLGVRHVMNSRTLDFADQIMQETQGVGVDVVLNSLAGDFIPKSLDILAQGGVFVEIGKRDRELWGEEQIHKIRPDAHFSLIDLMATTDSQPHIFAPLIQMLSEGLVQGNYQPLPSKTFPVDKAVQAFRFMQQARHTGKIVLDMRMLSVIQENKPGQDLLSAERTYLITGGLKGLGLLIAQWLVECGVRHIALIGRSAPEDSALSTIRSLRDSGADVQIYQVDVTSYDEMATLFQQIEHAMPPLIGVIHAAGVLLDGVLSKHNWVQFSKVLSPKVDGAWLLHHFTQHMDLDMFTLFSSATALIGNAGQSSHAAANSFLDALAGYRHSLGLPGLSINWGAWSDVGSAASHSLLERLQMKGLGVITPQQGLRAFELLCLPQIAHQVGVMPVHWDVLRQELKSKGRWSDFLEAFNVTDNCTVPMMQEQSDPKHNIREQLTQSAQQSHFAQMSRYLEGVVKTILQLGQHDSVTSDRPLQELGMDSLMAVELRNVIGTGTGLKLASTLLFTYPTIEQLGHYLLSELFPVESEEAILVPESYSDTPASLSDIDSITQISEQELEQMLGGFYQPQEEV</sequence>
<feature type="region of interest" description="N-terminal hotdog fold" evidence="10">
    <location>
        <begin position="932"/>
        <end position="1060"/>
    </location>
</feature>
<dbReference type="SUPFAM" id="SSF53901">
    <property type="entry name" value="Thiolase-like"/>
    <property type="match status" value="1"/>
</dbReference>
<evidence type="ECO:0000256" key="2">
    <source>
        <dbReference type="ARBA" id="ARBA00006484"/>
    </source>
</evidence>
<evidence type="ECO:0000259" key="13">
    <source>
        <dbReference type="PROSITE" id="PS52019"/>
    </source>
</evidence>
<dbReference type="InterPro" id="IPR020841">
    <property type="entry name" value="PKS_Beta-ketoAc_synthase_dom"/>
</dbReference>
<evidence type="ECO:0000256" key="4">
    <source>
        <dbReference type="ARBA" id="ARBA00022553"/>
    </source>
</evidence>
<evidence type="ECO:0000259" key="11">
    <source>
        <dbReference type="PROSITE" id="PS50075"/>
    </source>
</evidence>
<dbReference type="InterPro" id="IPR049551">
    <property type="entry name" value="PKS_DH_C"/>
</dbReference>
<dbReference type="InterPro" id="IPR009081">
    <property type="entry name" value="PP-bd_ACP"/>
</dbReference>
<dbReference type="SUPFAM" id="SSF52151">
    <property type="entry name" value="FabD/lysophospholipase-like"/>
    <property type="match status" value="1"/>
</dbReference>
<dbReference type="InterPro" id="IPR014031">
    <property type="entry name" value="Ketoacyl_synth_C"/>
</dbReference>
<dbReference type="CDD" id="cd00833">
    <property type="entry name" value="PKS"/>
    <property type="match status" value="1"/>
</dbReference>
<dbReference type="Gene3D" id="3.30.70.3290">
    <property type="match status" value="1"/>
</dbReference>
<comment type="pathway">
    <text evidence="1">Lipid metabolism; fatty acid biosynthesis.</text>
</comment>
<dbReference type="GO" id="GO:0006633">
    <property type="term" value="P:fatty acid biosynthetic process"/>
    <property type="evidence" value="ECO:0007669"/>
    <property type="project" value="UniProtKB-UniPathway"/>
</dbReference>
<dbReference type="InterPro" id="IPR013154">
    <property type="entry name" value="ADH-like_N"/>
</dbReference>
<dbReference type="EMBL" id="CP018836">
    <property type="protein sequence ID" value="ASA57847.1"/>
    <property type="molecule type" value="Genomic_DNA"/>
</dbReference>
<dbReference type="InterPro" id="IPR018201">
    <property type="entry name" value="Ketoacyl_synth_AS"/>
</dbReference>
<proteinExistence type="inferred from homology"/>
<dbReference type="PROSITE" id="PS52004">
    <property type="entry name" value="KS3_2"/>
    <property type="match status" value="1"/>
</dbReference>
<reference evidence="14 15" key="1">
    <citation type="submission" date="2016-12" db="EMBL/GenBank/DDBJ databases">
        <authorList>
            <person name="Song W.-J."/>
            <person name="Kurnit D.M."/>
        </authorList>
    </citation>
    <scope>NUCLEOTIDE SEQUENCE [LARGE SCALE GENOMIC DNA]</scope>
    <source>
        <strain evidence="14 15">ATCC 43942</strain>
    </source>
</reference>
<dbReference type="InterPro" id="IPR016036">
    <property type="entry name" value="Malonyl_transacylase_ACP-bd"/>
</dbReference>
<dbReference type="Pfam" id="PF00109">
    <property type="entry name" value="ketoacyl-synt"/>
    <property type="match status" value="1"/>
</dbReference>
<dbReference type="SMART" id="SM00823">
    <property type="entry name" value="PKS_PP"/>
    <property type="match status" value="1"/>
</dbReference>
<dbReference type="UniPathway" id="UPA00094"/>
<dbReference type="InterPro" id="IPR050091">
    <property type="entry name" value="PKS_NRPS_Biosynth_Enz"/>
</dbReference>
<dbReference type="PANTHER" id="PTHR43775:SF37">
    <property type="entry name" value="SI:DKEY-61P9.11"/>
    <property type="match status" value="1"/>
</dbReference>
<dbReference type="Pfam" id="PF21089">
    <property type="entry name" value="PKS_DH_N"/>
    <property type="match status" value="1"/>
</dbReference>
<dbReference type="Gene3D" id="3.40.50.150">
    <property type="entry name" value="Vaccinia Virus protein VP39"/>
    <property type="match status" value="1"/>
</dbReference>
<evidence type="ECO:0000256" key="1">
    <source>
        <dbReference type="ARBA" id="ARBA00005194"/>
    </source>
</evidence>
<feature type="region of interest" description="C-terminal hotdog fold" evidence="10">
    <location>
        <begin position="1072"/>
        <end position="1214"/>
    </location>
</feature>
<dbReference type="InterPro" id="IPR036291">
    <property type="entry name" value="NAD(P)-bd_dom_sf"/>
</dbReference>
<evidence type="ECO:0000256" key="7">
    <source>
        <dbReference type="ARBA" id="ARBA00023268"/>
    </source>
</evidence>
<evidence type="ECO:0000256" key="6">
    <source>
        <dbReference type="ARBA" id="ARBA00022857"/>
    </source>
</evidence>
<dbReference type="InterPro" id="IPR042104">
    <property type="entry name" value="PKS_dehydratase_sf"/>
</dbReference>